<sequence>MFYSFTEPCRQIRHFTRFGKPAVVQTRAKFHMRQPPCLAANIRAIRLSPCTGTVHMVDGMPLPCEFTPYVENFHAIQWHNGKGEMEINDNGFMSNHTIDSYDMDVRPYVDIWQSVSDRIAAARQNSEPDGKTGWLKSTWRKCS</sequence>
<dbReference type="Proteomes" id="UP001164819">
    <property type="component" value="Chromosome"/>
</dbReference>
<reference evidence="1" key="1">
    <citation type="journal article" date="2022" name="Front. Microbiol.">
        <title>New perspectives on an old grouping: The genomic and phenotypic variability of Oxalobacter formigenes and the implications for calcium oxalate stone prevention.</title>
        <authorList>
            <person name="Chmiel J.A."/>
            <person name="Carr C."/>
            <person name="Stuivenberg G.A."/>
            <person name="Venema R."/>
            <person name="Chanyi R.M."/>
            <person name="Al K.F."/>
            <person name="Giguere D."/>
            <person name="Say H."/>
            <person name="Akouris P.P."/>
            <person name="Dominguez Romero S.A."/>
            <person name="Kwong A."/>
            <person name="Tai V."/>
            <person name="Koval S.F."/>
            <person name="Razvi H."/>
            <person name="Bjazevic J."/>
            <person name="Burton J.P."/>
        </authorList>
    </citation>
    <scope>NUCLEOTIDE SEQUENCE</scope>
    <source>
        <strain evidence="1">OxK</strain>
    </source>
</reference>
<dbReference type="EMBL" id="CP098251">
    <property type="protein sequence ID" value="WAV90486.1"/>
    <property type="molecule type" value="Genomic_DNA"/>
</dbReference>
<gene>
    <name evidence="1" type="ORF">NB646_06325</name>
</gene>
<organism evidence="1">
    <name type="scientific">Oxalobacter aliiformigenes</name>
    <dbReference type="NCBI Taxonomy" id="2946593"/>
    <lineage>
        <taxon>Bacteria</taxon>
        <taxon>Pseudomonadati</taxon>
        <taxon>Pseudomonadota</taxon>
        <taxon>Betaproteobacteria</taxon>
        <taxon>Burkholderiales</taxon>
        <taxon>Oxalobacteraceae</taxon>
        <taxon>Oxalobacter</taxon>
    </lineage>
</organism>
<protein>
    <submittedName>
        <fullName evidence="1">Uncharacterized protein</fullName>
    </submittedName>
</protein>
<dbReference type="RefSeq" id="WP_269315551.1">
    <property type="nucleotide sequence ID" value="NZ_CP098251.1"/>
</dbReference>
<proteinExistence type="predicted"/>
<evidence type="ECO:0000313" key="1">
    <source>
        <dbReference type="EMBL" id="WAV90486.1"/>
    </source>
</evidence>
<accession>A0A9E9LA15</accession>
<name>A0A9E9LA15_9BURK</name>
<dbReference type="AlphaFoldDB" id="A0A9E9LA15"/>